<evidence type="ECO:0000256" key="2">
    <source>
        <dbReference type="ARBA" id="ARBA00006464"/>
    </source>
</evidence>
<feature type="transmembrane region" description="Helical" evidence="8">
    <location>
        <begin position="49"/>
        <end position="70"/>
    </location>
</feature>
<gene>
    <name evidence="10" type="ORF">DFP90_105259</name>
</gene>
<evidence type="ECO:0000256" key="8">
    <source>
        <dbReference type="SAM" id="Phobius"/>
    </source>
</evidence>
<dbReference type="PANTHER" id="PTHR30576:SF0">
    <property type="entry name" value="UNDECAPRENYL-PHOSPHATE N-ACETYLGALACTOSAMINYL 1-PHOSPHATE TRANSFERASE-RELATED"/>
    <property type="match status" value="1"/>
</dbReference>
<keyword evidence="11" id="KW-1185">Reference proteome</keyword>
<keyword evidence="7" id="KW-0270">Exopolysaccharide synthesis</keyword>
<comment type="subcellular location">
    <subcellularLocation>
        <location evidence="1">Membrane</location>
        <topology evidence="1">Multi-pass membrane protein</topology>
    </subcellularLocation>
</comment>
<evidence type="ECO:0000313" key="10">
    <source>
        <dbReference type="EMBL" id="RED49887.1"/>
    </source>
</evidence>
<feature type="transmembrane region" description="Helical" evidence="8">
    <location>
        <begin position="118"/>
        <end position="136"/>
    </location>
</feature>
<keyword evidence="6 8" id="KW-0472">Membrane</keyword>
<dbReference type="Pfam" id="PF02397">
    <property type="entry name" value="Bac_transf"/>
    <property type="match status" value="1"/>
</dbReference>
<organism evidence="10 11">
    <name type="scientific">Aestuariispira insulae</name>
    <dbReference type="NCBI Taxonomy" id="1461337"/>
    <lineage>
        <taxon>Bacteria</taxon>
        <taxon>Pseudomonadati</taxon>
        <taxon>Pseudomonadota</taxon>
        <taxon>Alphaproteobacteria</taxon>
        <taxon>Rhodospirillales</taxon>
        <taxon>Kiloniellaceae</taxon>
        <taxon>Aestuariispira</taxon>
    </lineage>
</organism>
<dbReference type="NCBIfam" id="TIGR03013">
    <property type="entry name" value="EpsB_2"/>
    <property type="match status" value="1"/>
</dbReference>
<evidence type="ECO:0000256" key="4">
    <source>
        <dbReference type="ARBA" id="ARBA00022692"/>
    </source>
</evidence>
<dbReference type="PANTHER" id="PTHR30576">
    <property type="entry name" value="COLANIC BIOSYNTHESIS UDP-GLUCOSE LIPID CARRIER TRANSFERASE"/>
    <property type="match status" value="1"/>
</dbReference>
<feature type="domain" description="Bacterial sugar transferase" evidence="9">
    <location>
        <begin position="291"/>
        <end position="473"/>
    </location>
</feature>
<protein>
    <submittedName>
        <fullName evidence="10">Sugar transferase (PEP-CTERM system associated)/exopolysaccharide biosynthesis polyprenyl glycosylphosphotransferase</fullName>
    </submittedName>
</protein>
<evidence type="ECO:0000256" key="3">
    <source>
        <dbReference type="ARBA" id="ARBA00022679"/>
    </source>
</evidence>
<evidence type="ECO:0000256" key="6">
    <source>
        <dbReference type="ARBA" id="ARBA00023136"/>
    </source>
</evidence>
<feature type="transmembrane region" description="Helical" evidence="8">
    <location>
        <begin position="12"/>
        <end position="37"/>
    </location>
</feature>
<sequence length="479" mass="54645">MMVRVFRHHISLYAILLAFSEMALFSVAAFFMANITLRDPGLDTGDIDLNILVASLALSVFVTVCSIGFYSRRVTMRGGFRATQWVAAFLIVSVVLGVVFLVHWWLFSPDLRFPLTGWGAAVGIYALAAVMVRVVFDRLMRDRKVLRKRVLVLGTGSQAEKIYQVARTDDQKLFELVGFLSFGRSEERCDVQPVLSDNLRTDRYALADFASANDVDEIVVTLRDRRRPEGKLGDGLPIWEMMDCKLRGIQVTEFANFWERELGKVDLKTIRPSWIIFSDGFRVSMGKRVVKRIFDIAVSAMFVLTVLPIMLLTMIAIKLDSRGPIFYSQERVGLDGRTFSVLKFRSMRTDAEAKGAQWASKNDDRVTRVGRFIRKTRIDEIPQILNVLKGEMSFVGPRPERPVFVNDLDEKVPFYRERHRIKPGITGWAQINYPYGATLEDAHEKHAFDLYYLKNIGFFLDIVILIQTVRVVLFGEGAR</sequence>
<accession>A0A3D9HK50</accession>
<dbReference type="InterPro" id="IPR003362">
    <property type="entry name" value="Bact_transf"/>
</dbReference>
<evidence type="ECO:0000256" key="7">
    <source>
        <dbReference type="ARBA" id="ARBA00023169"/>
    </source>
</evidence>
<dbReference type="GO" id="GO:0016020">
    <property type="term" value="C:membrane"/>
    <property type="evidence" value="ECO:0007669"/>
    <property type="project" value="UniProtKB-SubCell"/>
</dbReference>
<evidence type="ECO:0000256" key="1">
    <source>
        <dbReference type="ARBA" id="ARBA00004141"/>
    </source>
</evidence>
<proteinExistence type="inferred from homology"/>
<reference evidence="10 11" key="1">
    <citation type="submission" date="2018-07" db="EMBL/GenBank/DDBJ databases">
        <title>Genomic Encyclopedia of Type Strains, Phase III (KMG-III): the genomes of soil and plant-associated and newly described type strains.</title>
        <authorList>
            <person name="Whitman W."/>
        </authorList>
    </citation>
    <scope>NUCLEOTIDE SEQUENCE [LARGE SCALE GENOMIC DNA]</scope>
    <source>
        <strain evidence="10 11">CECT 8488</strain>
    </source>
</reference>
<feature type="transmembrane region" description="Helical" evidence="8">
    <location>
        <begin position="82"/>
        <end position="106"/>
    </location>
</feature>
<comment type="similarity">
    <text evidence="2">Belongs to the bacterial sugar transferase family.</text>
</comment>
<dbReference type="InterPro" id="IPR017464">
    <property type="entry name" value="Sugar_tfrase_EpsB_2"/>
</dbReference>
<dbReference type="Proteomes" id="UP000256845">
    <property type="component" value="Unassembled WGS sequence"/>
</dbReference>
<name>A0A3D9HK50_9PROT</name>
<feature type="transmembrane region" description="Helical" evidence="8">
    <location>
        <begin position="293"/>
        <end position="317"/>
    </location>
</feature>
<keyword evidence="3 10" id="KW-0808">Transferase</keyword>
<dbReference type="GO" id="GO:0016780">
    <property type="term" value="F:phosphotransferase activity, for other substituted phosphate groups"/>
    <property type="evidence" value="ECO:0007669"/>
    <property type="project" value="TreeGrafter"/>
</dbReference>
<keyword evidence="4 8" id="KW-0812">Transmembrane</keyword>
<evidence type="ECO:0000259" key="9">
    <source>
        <dbReference type="Pfam" id="PF02397"/>
    </source>
</evidence>
<dbReference type="AlphaFoldDB" id="A0A3D9HK50"/>
<keyword evidence="5 8" id="KW-1133">Transmembrane helix</keyword>
<evidence type="ECO:0000313" key="11">
    <source>
        <dbReference type="Proteomes" id="UP000256845"/>
    </source>
</evidence>
<evidence type="ECO:0000256" key="5">
    <source>
        <dbReference type="ARBA" id="ARBA00022989"/>
    </source>
</evidence>
<comment type="caution">
    <text evidence="10">The sequence shown here is derived from an EMBL/GenBank/DDBJ whole genome shotgun (WGS) entry which is preliminary data.</text>
</comment>
<dbReference type="EMBL" id="QRDW01000005">
    <property type="protein sequence ID" value="RED49887.1"/>
    <property type="molecule type" value="Genomic_DNA"/>
</dbReference>
<dbReference type="InterPro" id="IPR017475">
    <property type="entry name" value="EPS_sugar_tfrase"/>
</dbReference>
<dbReference type="NCBIfam" id="TIGR03025">
    <property type="entry name" value="EPS_sugtrans"/>
    <property type="match status" value="1"/>
</dbReference>
<dbReference type="OrthoDB" id="9808602at2"/>
<dbReference type="GO" id="GO:0000271">
    <property type="term" value="P:polysaccharide biosynthetic process"/>
    <property type="evidence" value="ECO:0007669"/>
    <property type="project" value="UniProtKB-KW"/>
</dbReference>
<dbReference type="RefSeq" id="WP_115937123.1">
    <property type="nucleotide sequence ID" value="NZ_QRDW01000005.1"/>
</dbReference>